<accession>A0A9X1MIW7</accession>
<feature type="domain" description="HTH cro/C1-type" evidence="1">
    <location>
        <begin position="23"/>
        <end position="61"/>
    </location>
</feature>
<gene>
    <name evidence="2" type="ORF">LOC68_05910</name>
</gene>
<dbReference type="Pfam" id="PF13443">
    <property type="entry name" value="HTH_26"/>
    <property type="match status" value="1"/>
</dbReference>
<evidence type="ECO:0000313" key="3">
    <source>
        <dbReference type="Proteomes" id="UP001139103"/>
    </source>
</evidence>
<comment type="caution">
    <text evidence="2">The sequence shown here is derived from an EMBL/GenBank/DDBJ whole genome shotgun (WGS) entry which is preliminary data.</text>
</comment>
<dbReference type="InterPro" id="IPR001387">
    <property type="entry name" value="Cro/C1-type_HTH"/>
</dbReference>
<dbReference type="EMBL" id="JAJKFT010000004">
    <property type="protein sequence ID" value="MCC9627923.1"/>
    <property type="molecule type" value="Genomic_DNA"/>
</dbReference>
<sequence length="392" mass="44145">MKFSFRLAELLNHSPDPKKRPGTIKAICDYTGLDRHQVSSLLKNEAKYIPLTALSQLCDFLIKHGYADAGQLPGSLFSVEPENFWELLARRRRIEMCLGVRADENWPEGAWVVASDTILQGELLTGISTLGGTAKYQRNHQTMPEPVMLNEMGEQIFDAPIPQPEDLFQTLVWAPGQADNEEVHSRANEVYQNFHAAQGDKALICLGSIRSNPVVEISMASIFNCEPYISQDEVEKPSDRAVPIYLRHREKNVEHPESCSGGKRLSKTETPETPGFYYETADGSWKCAKWDETTWEPAYVLYAYHESQGRLEMSLGGYSGRGTRLLAKTLSSRPEELWPPVYTTGGVQIGAYIVQYELKKQKKNRSVLTADYSATTKVIPIDPEVIHRRIHG</sequence>
<evidence type="ECO:0000259" key="1">
    <source>
        <dbReference type="Pfam" id="PF13443"/>
    </source>
</evidence>
<reference evidence="2" key="1">
    <citation type="submission" date="2021-11" db="EMBL/GenBank/DDBJ databases">
        <title>Genome sequence.</title>
        <authorList>
            <person name="Sun Q."/>
        </authorList>
    </citation>
    <scope>NUCLEOTIDE SEQUENCE</scope>
    <source>
        <strain evidence="2">JC732</strain>
    </source>
</reference>
<keyword evidence="3" id="KW-1185">Reference proteome</keyword>
<dbReference type="Proteomes" id="UP001139103">
    <property type="component" value="Unassembled WGS sequence"/>
</dbReference>
<dbReference type="AlphaFoldDB" id="A0A9X1MIW7"/>
<organism evidence="2 3">
    <name type="scientific">Blastopirellula sediminis</name>
    <dbReference type="NCBI Taxonomy" id="2894196"/>
    <lineage>
        <taxon>Bacteria</taxon>
        <taxon>Pseudomonadati</taxon>
        <taxon>Planctomycetota</taxon>
        <taxon>Planctomycetia</taxon>
        <taxon>Pirellulales</taxon>
        <taxon>Pirellulaceae</taxon>
        <taxon>Blastopirellula</taxon>
    </lineage>
</organism>
<evidence type="ECO:0000313" key="2">
    <source>
        <dbReference type="EMBL" id="MCC9627923.1"/>
    </source>
</evidence>
<dbReference type="RefSeq" id="WP_230216726.1">
    <property type="nucleotide sequence ID" value="NZ_JAJKFT010000004.1"/>
</dbReference>
<protein>
    <submittedName>
        <fullName evidence="2">Helix-turn-helix transcriptional regulator</fullName>
    </submittedName>
</protein>
<name>A0A9X1MIW7_9BACT</name>
<proteinExistence type="predicted"/>